<comment type="caution">
    <text evidence="2">The sequence shown here is derived from an EMBL/GenBank/DDBJ whole genome shotgun (WGS) entry which is preliminary data.</text>
</comment>
<gene>
    <name evidence="2" type="ORF">Cdeb_00449</name>
</gene>
<name>A0A420VGQ1_9BACI</name>
<protein>
    <submittedName>
        <fullName evidence="2">Uncharacterized protein</fullName>
    </submittedName>
</protein>
<proteinExistence type="predicted"/>
<accession>A0A420VGQ1</accession>
<reference evidence="2 3" key="1">
    <citation type="submission" date="2013-12" db="EMBL/GenBank/DDBJ databases">
        <title>Genome and proteome characterization of Caldibacillus debilis GB1 derived from a cellulolytic aero-tolerant co-culture.</title>
        <authorList>
            <person name="Wushke S.T."/>
            <person name="Zhang X."/>
            <person name="Fristensky B."/>
            <person name="Wilkins J.A."/>
            <person name="Levin D.B."/>
            <person name="Sparling R."/>
        </authorList>
    </citation>
    <scope>NUCLEOTIDE SEQUENCE [LARGE SCALE GENOMIC DNA]</scope>
    <source>
        <strain evidence="2 3">GB1</strain>
    </source>
</reference>
<feature type="transmembrane region" description="Helical" evidence="1">
    <location>
        <begin position="60"/>
        <end position="80"/>
    </location>
</feature>
<keyword evidence="1" id="KW-1133">Transmembrane helix</keyword>
<keyword evidence="1" id="KW-0472">Membrane</keyword>
<dbReference type="Proteomes" id="UP000286235">
    <property type="component" value="Unassembled WGS sequence"/>
</dbReference>
<sequence length="83" mass="9426">MGHLRNDLSRERIRFYDERQQKSLNGLSPIEYGAKAAQASFILFAREPFGLAFRDVLSPAHAPCLFNFFLIFSSISLVMASRS</sequence>
<dbReference type="EMBL" id="AZRV01000012">
    <property type="protein sequence ID" value="RKO62720.1"/>
    <property type="molecule type" value="Genomic_DNA"/>
</dbReference>
<organism evidence="2 3">
    <name type="scientific">Caldibacillus debilis GB1</name>
    <dbReference type="NCBI Taxonomy" id="1339248"/>
    <lineage>
        <taxon>Bacteria</taxon>
        <taxon>Bacillati</taxon>
        <taxon>Bacillota</taxon>
        <taxon>Bacilli</taxon>
        <taxon>Bacillales</taxon>
        <taxon>Bacillaceae</taxon>
        <taxon>Caldibacillus</taxon>
    </lineage>
</organism>
<evidence type="ECO:0000313" key="3">
    <source>
        <dbReference type="Proteomes" id="UP000286235"/>
    </source>
</evidence>
<dbReference type="AlphaFoldDB" id="A0A420VGQ1"/>
<evidence type="ECO:0000256" key="1">
    <source>
        <dbReference type="SAM" id="Phobius"/>
    </source>
</evidence>
<keyword evidence="1" id="KW-0812">Transmembrane</keyword>
<evidence type="ECO:0000313" key="2">
    <source>
        <dbReference type="EMBL" id="RKO62720.1"/>
    </source>
</evidence>
<keyword evidence="3" id="KW-1185">Reference proteome</keyword>